<feature type="non-terminal residue" evidence="2">
    <location>
        <position position="1"/>
    </location>
</feature>
<gene>
    <name evidence="2" type="primary">ORF27612</name>
</gene>
<feature type="non-terminal residue" evidence="2">
    <location>
        <position position="97"/>
    </location>
</feature>
<name>A0A0B6YLS1_9EUPU</name>
<dbReference type="AlphaFoldDB" id="A0A0B6YLS1"/>
<organism evidence="2">
    <name type="scientific">Arion vulgaris</name>
    <dbReference type="NCBI Taxonomy" id="1028688"/>
    <lineage>
        <taxon>Eukaryota</taxon>
        <taxon>Metazoa</taxon>
        <taxon>Spiralia</taxon>
        <taxon>Lophotrochozoa</taxon>
        <taxon>Mollusca</taxon>
        <taxon>Gastropoda</taxon>
        <taxon>Heterobranchia</taxon>
        <taxon>Euthyneura</taxon>
        <taxon>Panpulmonata</taxon>
        <taxon>Eupulmonata</taxon>
        <taxon>Stylommatophora</taxon>
        <taxon>Helicina</taxon>
        <taxon>Arionoidea</taxon>
        <taxon>Arionidae</taxon>
        <taxon>Arion</taxon>
    </lineage>
</organism>
<evidence type="ECO:0000313" key="2">
    <source>
        <dbReference type="EMBL" id="CEK56420.1"/>
    </source>
</evidence>
<proteinExistence type="predicted"/>
<evidence type="ECO:0000256" key="1">
    <source>
        <dbReference type="SAM" id="MobiDB-lite"/>
    </source>
</evidence>
<feature type="region of interest" description="Disordered" evidence="1">
    <location>
        <begin position="21"/>
        <end position="72"/>
    </location>
</feature>
<dbReference type="EMBL" id="HACG01009555">
    <property type="protein sequence ID" value="CEK56420.1"/>
    <property type="molecule type" value="Transcribed_RNA"/>
</dbReference>
<protein>
    <submittedName>
        <fullName evidence="2">Uncharacterized protein</fullName>
    </submittedName>
</protein>
<sequence>ASLGGDYEPVLGLNGPGFQAAGPNASFEERHSSQIGHAKKCQQPNGQGMSNIKLAQPGPLKHEGTKHRMKKTSPLFSCQEYLAKYSSHYAKKNKHSS</sequence>
<accession>A0A0B6YLS1</accession>
<reference evidence="2" key="1">
    <citation type="submission" date="2014-12" db="EMBL/GenBank/DDBJ databases">
        <title>Insight into the proteome of Arion vulgaris.</title>
        <authorList>
            <person name="Aradska J."/>
            <person name="Bulat T."/>
            <person name="Smidak R."/>
            <person name="Sarate P."/>
            <person name="Gangsoo J."/>
            <person name="Sialana F."/>
            <person name="Bilban M."/>
            <person name="Lubec G."/>
        </authorList>
    </citation>
    <scope>NUCLEOTIDE SEQUENCE</scope>
    <source>
        <tissue evidence="2">Skin</tissue>
    </source>
</reference>